<proteinExistence type="predicted"/>
<comment type="caution">
    <text evidence="1">The sequence shown here is derived from an EMBL/GenBank/DDBJ whole genome shotgun (WGS) entry which is preliminary data.</text>
</comment>
<evidence type="ECO:0000313" key="1">
    <source>
        <dbReference type="EMBL" id="GIY00239.1"/>
    </source>
</evidence>
<dbReference type="AlphaFoldDB" id="A0AAV4PVF5"/>
<name>A0AAV4PVF5_CAEEX</name>
<evidence type="ECO:0000313" key="2">
    <source>
        <dbReference type="Proteomes" id="UP001054945"/>
    </source>
</evidence>
<dbReference type="EMBL" id="BPLR01005157">
    <property type="protein sequence ID" value="GIY00239.1"/>
    <property type="molecule type" value="Genomic_DNA"/>
</dbReference>
<protein>
    <submittedName>
        <fullName evidence="1">Uncharacterized protein</fullName>
    </submittedName>
</protein>
<gene>
    <name evidence="1" type="ORF">CEXT_603501</name>
</gene>
<organism evidence="1 2">
    <name type="scientific">Caerostris extrusa</name>
    <name type="common">Bark spider</name>
    <name type="synonym">Caerostris bankana</name>
    <dbReference type="NCBI Taxonomy" id="172846"/>
    <lineage>
        <taxon>Eukaryota</taxon>
        <taxon>Metazoa</taxon>
        <taxon>Ecdysozoa</taxon>
        <taxon>Arthropoda</taxon>
        <taxon>Chelicerata</taxon>
        <taxon>Arachnida</taxon>
        <taxon>Araneae</taxon>
        <taxon>Araneomorphae</taxon>
        <taxon>Entelegynae</taxon>
        <taxon>Araneoidea</taxon>
        <taxon>Araneidae</taxon>
        <taxon>Caerostris</taxon>
    </lineage>
</organism>
<dbReference type="Proteomes" id="UP001054945">
    <property type="component" value="Unassembled WGS sequence"/>
</dbReference>
<keyword evidence="2" id="KW-1185">Reference proteome</keyword>
<reference evidence="1 2" key="1">
    <citation type="submission" date="2021-06" db="EMBL/GenBank/DDBJ databases">
        <title>Caerostris extrusa draft genome.</title>
        <authorList>
            <person name="Kono N."/>
            <person name="Arakawa K."/>
        </authorList>
    </citation>
    <scope>NUCLEOTIDE SEQUENCE [LARGE SCALE GENOMIC DNA]</scope>
</reference>
<sequence>MKRNQENLNWREGVERKVRKNKLSLFRISDCRQMALSLKIPSKHCIVKLMVHELPSLHSRFALQSEAKNDNDDTCQNGVSDNILS</sequence>
<accession>A0AAV4PVF5</accession>